<feature type="domain" description="DNA2/NAM7 helicase-like C-terminal" evidence="5">
    <location>
        <begin position="59"/>
        <end position="184"/>
    </location>
</feature>
<evidence type="ECO:0000256" key="4">
    <source>
        <dbReference type="ARBA" id="ARBA00022840"/>
    </source>
</evidence>
<protein>
    <recommendedName>
        <fullName evidence="5">DNA2/NAM7 helicase-like C-terminal domain-containing protein</fullName>
    </recommendedName>
</protein>
<keyword evidence="7" id="KW-1185">Reference proteome</keyword>
<dbReference type="RefSeq" id="XP_040798677.1">
    <property type="nucleotide sequence ID" value="XM_040948802.1"/>
</dbReference>
<evidence type="ECO:0000256" key="2">
    <source>
        <dbReference type="ARBA" id="ARBA00022801"/>
    </source>
</evidence>
<dbReference type="InterPro" id="IPR050534">
    <property type="entry name" value="Coronavir_polyprotein_1ab"/>
</dbReference>
<sequence>MYRGQNVRAVPNVASDVAPNVSPAVPDVAPDVAPPDTVNVAPIGPDIAPDAVGPSVYVTENQDIGFLDIDAQAQRDASSLWFSLTEARLAVDLAMTLSARRINVLILTPYNAQVAKIKADLANRYHNATRKPRILTVDSSQGTEAECVIVSLSRNVNTPGFLKSKRRFNVMTSRASQSVFYLGKWSYIQSATLQQSSPTLFGMLDHYPAHVPRFVIDPS</sequence>
<dbReference type="Pfam" id="PF13087">
    <property type="entry name" value="AAA_12"/>
    <property type="match status" value="1"/>
</dbReference>
<proteinExistence type="predicted"/>
<dbReference type="EMBL" id="KZ824666">
    <property type="protein sequence ID" value="RAK74667.1"/>
    <property type="molecule type" value="Genomic_DNA"/>
</dbReference>
<dbReference type="GO" id="GO:0043139">
    <property type="term" value="F:5'-3' DNA helicase activity"/>
    <property type="evidence" value="ECO:0007669"/>
    <property type="project" value="TreeGrafter"/>
</dbReference>
<evidence type="ECO:0000313" key="6">
    <source>
        <dbReference type="EMBL" id="RAK74667.1"/>
    </source>
</evidence>
<accession>A0A8G1RLJ3</accession>
<reference evidence="6 7" key="1">
    <citation type="submission" date="2018-02" db="EMBL/GenBank/DDBJ databases">
        <title>The genomes of Aspergillus section Nigri reveals drivers in fungal speciation.</title>
        <authorList>
            <consortium name="DOE Joint Genome Institute"/>
            <person name="Vesth T.C."/>
            <person name="Nybo J."/>
            <person name="Theobald S."/>
            <person name="Brandl J."/>
            <person name="Frisvad J.C."/>
            <person name="Nielsen K.F."/>
            <person name="Lyhne E.K."/>
            <person name="Kogle M.E."/>
            <person name="Kuo A."/>
            <person name="Riley R."/>
            <person name="Clum A."/>
            <person name="Nolan M."/>
            <person name="Lipzen A."/>
            <person name="Salamov A."/>
            <person name="Henrissat B."/>
            <person name="Wiebenga A."/>
            <person name="De vries R.P."/>
            <person name="Grigoriev I.V."/>
            <person name="Mortensen U.H."/>
            <person name="Andersen M.R."/>
            <person name="Baker S.E."/>
        </authorList>
    </citation>
    <scope>NUCLEOTIDE SEQUENCE [LARGE SCALE GENOMIC DNA]</scope>
    <source>
        <strain evidence="6 7">CBS 313.89</strain>
    </source>
</reference>
<evidence type="ECO:0000259" key="5">
    <source>
        <dbReference type="Pfam" id="PF13087"/>
    </source>
</evidence>
<evidence type="ECO:0000256" key="1">
    <source>
        <dbReference type="ARBA" id="ARBA00022741"/>
    </source>
</evidence>
<dbReference type="PANTHER" id="PTHR43788">
    <property type="entry name" value="DNA2/NAM7 HELICASE FAMILY MEMBER"/>
    <property type="match status" value="1"/>
</dbReference>
<dbReference type="GO" id="GO:0016787">
    <property type="term" value="F:hydrolase activity"/>
    <property type="evidence" value="ECO:0007669"/>
    <property type="project" value="UniProtKB-KW"/>
</dbReference>
<dbReference type="Gene3D" id="3.40.50.300">
    <property type="entry name" value="P-loop containing nucleotide triphosphate hydrolases"/>
    <property type="match status" value="1"/>
</dbReference>
<dbReference type="CDD" id="cd18808">
    <property type="entry name" value="SF1_C_Upf1"/>
    <property type="match status" value="1"/>
</dbReference>
<gene>
    <name evidence="6" type="ORF">BO72DRAFT_498883</name>
</gene>
<dbReference type="GO" id="GO:0005524">
    <property type="term" value="F:ATP binding"/>
    <property type="evidence" value="ECO:0007669"/>
    <property type="project" value="UniProtKB-KW"/>
</dbReference>
<dbReference type="InterPro" id="IPR047187">
    <property type="entry name" value="SF1_C_Upf1"/>
</dbReference>
<dbReference type="InterPro" id="IPR041679">
    <property type="entry name" value="DNA2/NAM7-like_C"/>
</dbReference>
<dbReference type="InterPro" id="IPR027417">
    <property type="entry name" value="P-loop_NTPase"/>
</dbReference>
<dbReference type="Proteomes" id="UP000249789">
    <property type="component" value="Unassembled WGS sequence"/>
</dbReference>
<keyword evidence="3" id="KW-0347">Helicase</keyword>
<dbReference type="VEuPathDB" id="FungiDB:BO72DRAFT_498883"/>
<organism evidence="6 7">
    <name type="scientific">Aspergillus fijiensis CBS 313.89</name>
    <dbReference type="NCBI Taxonomy" id="1448319"/>
    <lineage>
        <taxon>Eukaryota</taxon>
        <taxon>Fungi</taxon>
        <taxon>Dikarya</taxon>
        <taxon>Ascomycota</taxon>
        <taxon>Pezizomycotina</taxon>
        <taxon>Eurotiomycetes</taxon>
        <taxon>Eurotiomycetidae</taxon>
        <taxon>Eurotiales</taxon>
        <taxon>Aspergillaceae</taxon>
        <taxon>Aspergillus</taxon>
    </lineage>
</organism>
<dbReference type="PANTHER" id="PTHR43788:SF8">
    <property type="entry name" value="DNA-BINDING PROTEIN SMUBP-2"/>
    <property type="match status" value="1"/>
</dbReference>
<evidence type="ECO:0000256" key="3">
    <source>
        <dbReference type="ARBA" id="ARBA00022806"/>
    </source>
</evidence>
<name>A0A8G1RLJ3_9EURO</name>
<keyword evidence="1" id="KW-0547">Nucleotide-binding</keyword>
<dbReference type="AlphaFoldDB" id="A0A8G1RLJ3"/>
<evidence type="ECO:0000313" key="7">
    <source>
        <dbReference type="Proteomes" id="UP000249789"/>
    </source>
</evidence>
<dbReference type="GeneID" id="63866135"/>
<dbReference type="SUPFAM" id="SSF52540">
    <property type="entry name" value="P-loop containing nucleoside triphosphate hydrolases"/>
    <property type="match status" value="1"/>
</dbReference>
<dbReference type="OrthoDB" id="4423012at2759"/>
<keyword evidence="4" id="KW-0067">ATP-binding</keyword>
<keyword evidence="2" id="KW-0378">Hydrolase</keyword>